<accession>A0AA86QWM8</accession>
<sequence length="235" mass="27560">MNDIKTSQLVEAVANILNLKETKDLAYRVAVQVMMLPDPTFQQLFVMLSFQMNVNSTYIMKLFVNNVVMMQLWNCPVSHNIIIPLKFQDPHFKRSSPRVKALTSQEAEDRFAAALQRVIESSQNKSLSCKNYSELCQEANQHFILIHKRDFWRKLSLLIPEKTDKQLRDYYQKSFLRNMYTECISDNDKVQLCNMVEQMPNSKPSQIADRFAELVGESKYFKRNLVMYIVNRKGK</sequence>
<dbReference type="Proteomes" id="UP001642409">
    <property type="component" value="Unassembled WGS sequence"/>
</dbReference>
<comment type="caution">
    <text evidence="1">The sequence shown here is derived from an EMBL/GenBank/DDBJ whole genome shotgun (WGS) entry which is preliminary data.</text>
</comment>
<keyword evidence="3" id="KW-1185">Reference proteome</keyword>
<proteinExistence type="predicted"/>
<evidence type="ECO:0000313" key="2">
    <source>
        <dbReference type="EMBL" id="CAL5995810.1"/>
    </source>
</evidence>
<dbReference type="AlphaFoldDB" id="A0AA86QWM8"/>
<name>A0AA86QWM8_9EUKA</name>
<evidence type="ECO:0000313" key="1">
    <source>
        <dbReference type="EMBL" id="CAI9961128.1"/>
    </source>
</evidence>
<gene>
    <name evidence="2" type="ORF">HINF_LOCUS14262</name>
    <name evidence="1" type="ORF">HINF_LOCUS48773</name>
</gene>
<protein>
    <submittedName>
        <fullName evidence="2">Hypothetical_protein</fullName>
    </submittedName>
</protein>
<organism evidence="1">
    <name type="scientific">Hexamita inflata</name>
    <dbReference type="NCBI Taxonomy" id="28002"/>
    <lineage>
        <taxon>Eukaryota</taxon>
        <taxon>Metamonada</taxon>
        <taxon>Diplomonadida</taxon>
        <taxon>Hexamitidae</taxon>
        <taxon>Hexamitinae</taxon>
        <taxon>Hexamita</taxon>
    </lineage>
</organism>
<dbReference type="EMBL" id="CATOUU010000937">
    <property type="protein sequence ID" value="CAI9961128.1"/>
    <property type="molecule type" value="Genomic_DNA"/>
</dbReference>
<reference evidence="2 3" key="2">
    <citation type="submission" date="2024-07" db="EMBL/GenBank/DDBJ databases">
        <authorList>
            <person name="Akdeniz Z."/>
        </authorList>
    </citation>
    <scope>NUCLEOTIDE SEQUENCE [LARGE SCALE GENOMIC DNA]</scope>
</reference>
<dbReference type="EMBL" id="CAXDID020000033">
    <property type="protein sequence ID" value="CAL5995810.1"/>
    <property type="molecule type" value="Genomic_DNA"/>
</dbReference>
<reference evidence="1" key="1">
    <citation type="submission" date="2023-06" db="EMBL/GenBank/DDBJ databases">
        <authorList>
            <person name="Kurt Z."/>
        </authorList>
    </citation>
    <scope>NUCLEOTIDE SEQUENCE</scope>
</reference>
<evidence type="ECO:0000313" key="3">
    <source>
        <dbReference type="Proteomes" id="UP001642409"/>
    </source>
</evidence>